<keyword evidence="2" id="KW-1185">Reference proteome</keyword>
<name>A0ABV6SH36_AZOPA</name>
<organism evidence="1 2">
    <name type="scientific">Azorhizophilus paspali</name>
    <name type="common">Azotobacter paspali</name>
    <dbReference type="NCBI Taxonomy" id="69963"/>
    <lineage>
        <taxon>Bacteria</taxon>
        <taxon>Pseudomonadati</taxon>
        <taxon>Pseudomonadota</taxon>
        <taxon>Gammaproteobacteria</taxon>
        <taxon>Pseudomonadales</taxon>
        <taxon>Pseudomonadaceae</taxon>
        <taxon>Azorhizophilus</taxon>
    </lineage>
</organism>
<dbReference type="RefSeq" id="WP_376943185.1">
    <property type="nucleotide sequence ID" value="NZ_JBHLSS010000028.1"/>
</dbReference>
<proteinExistence type="predicted"/>
<protein>
    <submittedName>
        <fullName evidence="1">Uncharacterized protein</fullName>
    </submittedName>
</protein>
<evidence type="ECO:0000313" key="2">
    <source>
        <dbReference type="Proteomes" id="UP001589891"/>
    </source>
</evidence>
<evidence type="ECO:0000313" key="1">
    <source>
        <dbReference type="EMBL" id="MFC0708845.1"/>
    </source>
</evidence>
<sequence>MNSDFDQKTTELSTIEKALLVALRKMSSTDQNSLMRFVEALANTKNRSEAESGDMQE</sequence>
<gene>
    <name evidence="1" type="ORF">ACFFGX_04300</name>
</gene>
<dbReference type="Proteomes" id="UP001589891">
    <property type="component" value="Unassembled WGS sequence"/>
</dbReference>
<accession>A0ABV6SH36</accession>
<dbReference type="EMBL" id="JBHLSS010000028">
    <property type="protein sequence ID" value="MFC0708845.1"/>
    <property type="molecule type" value="Genomic_DNA"/>
</dbReference>
<comment type="caution">
    <text evidence="1">The sequence shown here is derived from an EMBL/GenBank/DDBJ whole genome shotgun (WGS) entry which is preliminary data.</text>
</comment>
<reference evidence="1 2" key="1">
    <citation type="submission" date="2024-09" db="EMBL/GenBank/DDBJ databases">
        <authorList>
            <person name="Sun Q."/>
            <person name="Mori K."/>
        </authorList>
    </citation>
    <scope>NUCLEOTIDE SEQUENCE [LARGE SCALE GENOMIC DNA]</scope>
    <source>
        <strain evidence="1 2">NCAIM B.01794</strain>
    </source>
</reference>